<evidence type="ECO:0000256" key="7">
    <source>
        <dbReference type="ARBA" id="ARBA00022806"/>
    </source>
</evidence>
<dbReference type="Proteomes" id="UP000000245">
    <property type="component" value="Plasmid pACRY02"/>
</dbReference>
<evidence type="ECO:0000256" key="9">
    <source>
        <dbReference type="ARBA" id="ARBA00023118"/>
    </source>
</evidence>
<keyword evidence="8" id="KW-0067">ATP-binding</keyword>
<keyword evidence="5" id="KW-0547">Nucleotide-binding</keyword>
<dbReference type="NCBIfam" id="TIGR01596">
    <property type="entry name" value="cas3_HD"/>
    <property type="match status" value="1"/>
</dbReference>
<dbReference type="GO" id="GO:0004518">
    <property type="term" value="F:nuclease activity"/>
    <property type="evidence" value="ECO:0007669"/>
    <property type="project" value="UniProtKB-KW"/>
</dbReference>
<evidence type="ECO:0000313" key="11">
    <source>
        <dbReference type="EMBL" id="ABQ28926.1"/>
    </source>
</evidence>
<evidence type="ECO:0000256" key="2">
    <source>
        <dbReference type="ARBA" id="ARBA00009046"/>
    </source>
</evidence>
<dbReference type="PANTHER" id="PTHR47963">
    <property type="entry name" value="DEAD-BOX ATP-DEPENDENT RNA HELICASE 47, MITOCHONDRIAL"/>
    <property type="match status" value="1"/>
</dbReference>
<dbReference type="InterPro" id="IPR054712">
    <property type="entry name" value="Cas3-like_dom"/>
</dbReference>
<proteinExistence type="inferred from homology"/>
<protein>
    <submittedName>
        <fullName evidence="11">CRISPR-associated helicase, Cas3 family</fullName>
    </submittedName>
</protein>
<evidence type="ECO:0000256" key="6">
    <source>
        <dbReference type="ARBA" id="ARBA00022801"/>
    </source>
</evidence>
<dbReference type="Pfam" id="PF22590">
    <property type="entry name" value="Cas3-like_C_2"/>
    <property type="match status" value="1"/>
</dbReference>
<geneLocation type="plasmid" evidence="11 12">
    <name>pACRY02</name>
</geneLocation>
<dbReference type="GO" id="GO:0046872">
    <property type="term" value="F:metal ion binding"/>
    <property type="evidence" value="ECO:0007669"/>
    <property type="project" value="UniProtKB-KW"/>
</dbReference>
<dbReference type="GO" id="GO:0005524">
    <property type="term" value="F:ATP binding"/>
    <property type="evidence" value="ECO:0007669"/>
    <property type="project" value="UniProtKB-KW"/>
</dbReference>
<sequence>MLLPNSWQNVLAFWGKSYTREDKLFAYPIVAHSLDVAAAGSHLPMPLKEFDKRTVYFLLSLHDIGKFSRPFQAQESDLWPSRVLGPWPGRVAGPRHDALTAALLEVFADEGLLDPVFPLGRRGSGWHPSKRSGLIRTIAGHHGRPIDVPDHLEPAVCRQCLDAAREFVQAMLDLFQPSPLPPPQSRRASARMQWQIAGFLTLADWIGSNEIWFPRDGTHSDLDPHDYFREVALPRAAQAGADAGLTPSKARTFTGFSALFPKVDTPSPAQSWAETVPLPEGAVLAIIEDLTGSGKTEAALTLASRIMASGEAKGIFFALPSMATANSMFQRLTDTYLRLFEKGSRPSIALTHGKAGLDPRFRALISASPSSASEPREGEAIPSEAECAAWLAEDRRRSLFADVGIGTIDQALLAVLPVRHAPLRLHGLQGKVLVVDEVHAFDSYMDRELQALLEFHAALGGSAILLSATLPLRMRQSLTDAFRRGAGQEAPRQVTSMHYPLATMVGSEAHTEYSLGVRAGLPRSVTITRVGTEAEALSRVVDAARLGAAVVWIRNSVDDALEAAAAVRMQNIDPIVFHARFAHCDRQSIELEVLRRFGKESVGQARAGVLIATQVVEQSLDLDFDLLVTDLAPVDSLIQRAGRLWRHNRGTRVVGRPEMVVLSPEPSMDADAGWLDPLLPRTNNVYRNPALLWRGARALFAKSDLVTPGDMRPLIEAADNVADTPPGLKMAADGAWAKHLSHRAFAAGAVLDFDEGYTLQSGAWDRETRTPTRLEEREQATLRLARVKDGKVVPYAGLAGDLRQAWTLSEVRVQRYRIAACPPPAGYSEAANEARSQWGRWERESPHMLLAILEVTKQEGQLMLKGEKPDGHPVSAIYDAVDGLRLLPASAG</sequence>
<dbReference type="NCBIfam" id="TIGR01587">
    <property type="entry name" value="cas3_core"/>
    <property type="match status" value="1"/>
</dbReference>
<dbReference type="EMBL" id="CP000690">
    <property type="protein sequence ID" value="ABQ28926.1"/>
    <property type="molecule type" value="Genomic_DNA"/>
</dbReference>
<dbReference type="InterPro" id="IPR038257">
    <property type="entry name" value="CRISPR-assoc_Cas3_HD_sf"/>
</dbReference>
<dbReference type="Gene3D" id="1.10.3210.30">
    <property type="match status" value="1"/>
</dbReference>
<dbReference type="PROSITE" id="PS51643">
    <property type="entry name" value="HD_CAS3"/>
    <property type="match status" value="1"/>
</dbReference>
<gene>
    <name evidence="11" type="ordered locus">Acry_3314</name>
</gene>
<keyword evidence="6" id="KW-0378">Hydrolase</keyword>
<dbReference type="Pfam" id="PF18019">
    <property type="entry name" value="Cas3_HD"/>
    <property type="match status" value="1"/>
</dbReference>
<dbReference type="InterPro" id="IPR006483">
    <property type="entry name" value="CRISPR-assoc_Cas3_HD"/>
</dbReference>
<dbReference type="SUPFAM" id="SSF52540">
    <property type="entry name" value="P-loop containing nucleoside triphosphate hydrolases"/>
    <property type="match status" value="1"/>
</dbReference>
<dbReference type="KEGG" id="acr:Acry_3314"/>
<keyword evidence="4" id="KW-0479">Metal-binding</keyword>
<dbReference type="Gene3D" id="3.40.50.300">
    <property type="entry name" value="P-loop containing nucleotide triphosphate hydrolases"/>
    <property type="match status" value="2"/>
</dbReference>
<keyword evidence="3" id="KW-0540">Nuclease</keyword>
<dbReference type="InterPro" id="IPR006474">
    <property type="entry name" value="Helicase_Cas3_CRISPR-ass_core"/>
</dbReference>
<dbReference type="AlphaFoldDB" id="A5FTJ4"/>
<dbReference type="GO" id="GO:0003723">
    <property type="term" value="F:RNA binding"/>
    <property type="evidence" value="ECO:0007669"/>
    <property type="project" value="TreeGrafter"/>
</dbReference>
<comment type="similarity">
    <text evidence="1">In the N-terminal section; belongs to the CRISPR-associated nuclease Cas3-HD family.</text>
</comment>
<dbReference type="GO" id="GO:0016787">
    <property type="term" value="F:hydrolase activity"/>
    <property type="evidence" value="ECO:0007669"/>
    <property type="project" value="UniProtKB-KW"/>
</dbReference>
<keyword evidence="9" id="KW-0051">Antiviral defense</keyword>
<dbReference type="InterPro" id="IPR050547">
    <property type="entry name" value="DEAD_box_RNA_helicases"/>
</dbReference>
<dbReference type="PANTHER" id="PTHR47963:SF9">
    <property type="entry name" value="CRISPR-ASSOCIATED ENDONUCLEASE_HELICASE CAS3"/>
    <property type="match status" value="1"/>
</dbReference>
<evidence type="ECO:0000256" key="1">
    <source>
        <dbReference type="ARBA" id="ARBA00006847"/>
    </source>
</evidence>
<dbReference type="HOGENOM" id="CLU_013924_2_0_5"/>
<name>A5FTJ4_ACICJ</name>
<comment type="similarity">
    <text evidence="2">In the central section; belongs to the CRISPR-associated helicase Cas3 family.</text>
</comment>
<dbReference type="InterPro" id="IPR027417">
    <property type="entry name" value="P-loop_NTPase"/>
</dbReference>
<reference evidence="11 12" key="1">
    <citation type="submission" date="2007-05" db="EMBL/GenBank/DDBJ databases">
        <title>Complete sequence of plasmid2 pACRY02 of Acidiphilium cryptum JF-5.</title>
        <authorList>
            <consortium name="US DOE Joint Genome Institute"/>
            <person name="Copeland A."/>
            <person name="Lucas S."/>
            <person name="Lapidus A."/>
            <person name="Barry K."/>
            <person name="Detter J.C."/>
            <person name="Glavina del Rio T."/>
            <person name="Hammon N."/>
            <person name="Israni S."/>
            <person name="Dalin E."/>
            <person name="Tice H."/>
            <person name="Pitluck S."/>
            <person name="Sims D."/>
            <person name="Brettin T."/>
            <person name="Bruce D."/>
            <person name="Han C."/>
            <person name="Schmutz J."/>
            <person name="Larimer F."/>
            <person name="Land M."/>
            <person name="Hauser L."/>
            <person name="Kyrpides N."/>
            <person name="Kim E."/>
            <person name="Magnuson T."/>
            <person name="Richardson P."/>
        </authorList>
    </citation>
    <scope>NUCLEOTIDE SEQUENCE [LARGE SCALE GENOMIC DNA]</scope>
    <source>
        <strain evidence="12">JF-5</strain>
        <plasmid evidence="12">Plasmid pACRY02</plasmid>
    </source>
</reference>
<evidence type="ECO:0000313" key="12">
    <source>
        <dbReference type="Proteomes" id="UP000000245"/>
    </source>
</evidence>
<evidence type="ECO:0000259" key="10">
    <source>
        <dbReference type="PROSITE" id="PS51643"/>
    </source>
</evidence>
<organism evidence="11 12">
    <name type="scientific">Acidiphilium cryptum (strain JF-5)</name>
    <dbReference type="NCBI Taxonomy" id="349163"/>
    <lineage>
        <taxon>Bacteria</taxon>
        <taxon>Pseudomonadati</taxon>
        <taxon>Pseudomonadota</taxon>
        <taxon>Alphaproteobacteria</taxon>
        <taxon>Acetobacterales</taxon>
        <taxon>Acidocellaceae</taxon>
        <taxon>Acidiphilium</taxon>
    </lineage>
</organism>
<evidence type="ECO:0000256" key="3">
    <source>
        <dbReference type="ARBA" id="ARBA00022722"/>
    </source>
</evidence>
<dbReference type="RefSeq" id="WP_011930726.1">
    <property type="nucleotide sequence ID" value="NC_009468.1"/>
</dbReference>
<evidence type="ECO:0000256" key="4">
    <source>
        <dbReference type="ARBA" id="ARBA00022723"/>
    </source>
</evidence>
<dbReference type="GO" id="GO:0051607">
    <property type="term" value="P:defense response to virus"/>
    <property type="evidence" value="ECO:0007669"/>
    <property type="project" value="UniProtKB-KW"/>
</dbReference>
<keyword evidence="11" id="KW-0614">Plasmid</keyword>
<dbReference type="CDD" id="cd09641">
    <property type="entry name" value="Cas3''_I"/>
    <property type="match status" value="1"/>
</dbReference>
<evidence type="ECO:0000256" key="8">
    <source>
        <dbReference type="ARBA" id="ARBA00022840"/>
    </source>
</evidence>
<keyword evidence="12" id="KW-1185">Reference proteome</keyword>
<evidence type="ECO:0000256" key="5">
    <source>
        <dbReference type="ARBA" id="ARBA00022741"/>
    </source>
</evidence>
<feature type="domain" description="HD Cas3-type" evidence="10">
    <location>
        <begin position="22"/>
        <end position="206"/>
    </location>
</feature>
<accession>A5FTJ4</accession>
<keyword evidence="7" id="KW-0347">Helicase</keyword>
<dbReference type="GO" id="GO:0003724">
    <property type="term" value="F:RNA helicase activity"/>
    <property type="evidence" value="ECO:0007669"/>
    <property type="project" value="TreeGrafter"/>
</dbReference>